<keyword evidence="6" id="KW-0067">ATP-binding</keyword>
<dbReference type="InterPro" id="IPR003593">
    <property type="entry name" value="AAA+_ATPase"/>
</dbReference>
<comment type="caution">
    <text evidence="13">The sequence shown here is derived from an EMBL/GenBank/DDBJ whole genome shotgun (WGS) entry which is preliminary data.</text>
</comment>
<comment type="catalytic activity">
    <reaction evidence="11">
        <text>ATP + H2O = ADP + phosphate + H(+)</text>
        <dbReference type="Rhea" id="RHEA:13065"/>
        <dbReference type="ChEBI" id="CHEBI:15377"/>
        <dbReference type="ChEBI" id="CHEBI:15378"/>
        <dbReference type="ChEBI" id="CHEBI:30616"/>
        <dbReference type="ChEBI" id="CHEBI:43474"/>
        <dbReference type="ChEBI" id="CHEBI:456216"/>
    </reaction>
    <physiologicalReaction direction="left-to-right" evidence="11">
        <dbReference type="Rhea" id="RHEA:13066"/>
    </physiologicalReaction>
</comment>
<dbReference type="InterPro" id="IPR047661">
    <property type="entry name" value="IstB"/>
</dbReference>
<dbReference type="AlphaFoldDB" id="A0A3L1KU43"/>
<evidence type="ECO:0000313" key="13">
    <source>
        <dbReference type="EMBL" id="MIB63942.1"/>
    </source>
</evidence>
<evidence type="ECO:0000256" key="4">
    <source>
        <dbReference type="ARBA" id="ARBA00022741"/>
    </source>
</evidence>
<proteinExistence type="inferred from homology"/>
<protein>
    <recommendedName>
        <fullName evidence="9">Replicative helicase loader DnaC</fullName>
    </recommendedName>
    <alternativeName>
        <fullName evidence="10">DNA replication protein DnaC</fullName>
    </alternativeName>
</protein>
<evidence type="ECO:0000259" key="12">
    <source>
        <dbReference type="SMART" id="SM00382"/>
    </source>
</evidence>
<evidence type="ECO:0000256" key="1">
    <source>
        <dbReference type="ARBA" id="ARBA00008059"/>
    </source>
</evidence>
<dbReference type="GO" id="GO:0005524">
    <property type="term" value="F:ATP binding"/>
    <property type="evidence" value="ECO:0007669"/>
    <property type="project" value="UniProtKB-KW"/>
</dbReference>
<dbReference type="InterPro" id="IPR027417">
    <property type="entry name" value="P-loop_NTPase"/>
</dbReference>
<dbReference type="FunFam" id="3.40.50.300:FF:000606">
    <property type="entry name" value="IS100 transposase orfB"/>
    <property type="match status" value="1"/>
</dbReference>
<dbReference type="Proteomes" id="UP000271175">
    <property type="component" value="Unassembled WGS sequence"/>
</dbReference>
<accession>A0A3L1KU43</accession>
<dbReference type="InterPro" id="IPR001270">
    <property type="entry name" value="ClpA/B"/>
</dbReference>
<keyword evidence="2" id="KW-0639">Primosome</keyword>
<dbReference type="SUPFAM" id="SSF52540">
    <property type="entry name" value="P-loop containing nucleoside triphosphate hydrolases"/>
    <property type="match status" value="1"/>
</dbReference>
<evidence type="ECO:0000256" key="6">
    <source>
        <dbReference type="ARBA" id="ARBA00022840"/>
    </source>
</evidence>
<dbReference type="EMBL" id="ROAL01000054">
    <property type="protein sequence ID" value="MIB63942.1"/>
    <property type="molecule type" value="Genomic_DNA"/>
</dbReference>
<evidence type="ECO:0000256" key="10">
    <source>
        <dbReference type="ARBA" id="ARBA00045009"/>
    </source>
</evidence>
<dbReference type="Pfam" id="PF01695">
    <property type="entry name" value="IstB_IS21"/>
    <property type="match status" value="1"/>
</dbReference>
<dbReference type="RefSeq" id="WP_112023441.1">
    <property type="nucleotide sequence ID" value="NZ_BGAX01000005.1"/>
</dbReference>
<organism evidence="13 14">
    <name type="scientific">Escherichia coli</name>
    <dbReference type="NCBI Taxonomy" id="562"/>
    <lineage>
        <taxon>Bacteria</taxon>
        <taxon>Pseudomonadati</taxon>
        <taxon>Pseudomonadota</taxon>
        <taxon>Gammaproteobacteria</taxon>
        <taxon>Enterobacterales</taxon>
        <taxon>Enterobacteriaceae</taxon>
        <taxon>Escherichia</taxon>
    </lineage>
</organism>
<dbReference type="InterPro" id="IPR028350">
    <property type="entry name" value="DNAC/IstB-like"/>
</dbReference>
<keyword evidence="7" id="KW-0238">DNA-binding</keyword>
<dbReference type="PRINTS" id="PR00300">
    <property type="entry name" value="CLPPROTEASEA"/>
</dbReference>
<comment type="similarity">
    <text evidence="1">Belongs to the IS21/IS1162 putative ATP-binding protein family.</text>
</comment>
<keyword evidence="5" id="KW-0378">Hydrolase</keyword>
<evidence type="ECO:0000256" key="5">
    <source>
        <dbReference type="ARBA" id="ARBA00022801"/>
    </source>
</evidence>
<dbReference type="InterPro" id="IPR002611">
    <property type="entry name" value="IstB_ATP-bd"/>
</dbReference>
<dbReference type="PIRSF" id="PIRSF003073">
    <property type="entry name" value="DNAC_TnpB_IstB"/>
    <property type="match status" value="1"/>
</dbReference>
<dbReference type="CDD" id="cd00009">
    <property type="entry name" value="AAA"/>
    <property type="match status" value="1"/>
</dbReference>
<dbReference type="Gene3D" id="3.40.50.300">
    <property type="entry name" value="P-loop containing nucleotide triphosphate hydrolases"/>
    <property type="match status" value="1"/>
</dbReference>
<dbReference type="GO" id="GO:0006269">
    <property type="term" value="P:DNA replication, synthesis of primer"/>
    <property type="evidence" value="ECO:0007669"/>
    <property type="project" value="UniProtKB-KW"/>
</dbReference>
<evidence type="ECO:0000256" key="3">
    <source>
        <dbReference type="ARBA" id="ARBA00022705"/>
    </source>
</evidence>
<keyword evidence="4" id="KW-0547">Nucleotide-binding</keyword>
<name>A0A3L1KU43_ECOLX</name>
<feature type="domain" description="AAA+ ATPase" evidence="12">
    <location>
        <begin position="102"/>
        <end position="236"/>
    </location>
</feature>
<evidence type="ECO:0000256" key="2">
    <source>
        <dbReference type="ARBA" id="ARBA00022515"/>
    </source>
</evidence>
<evidence type="ECO:0000256" key="11">
    <source>
        <dbReference type="ARBA" id="ARBA00048778"/>
    </source>
</evidence>
<dbReference type="GO" id="GO:0003677">
    <property type="term" value="F:DNA binding"/>
    <property type="evidence" value="ECO:0007669"/>
    <property type="project" value="UniProtKB-KW"/>
</dbReference>
<dbReference type="NCBIfam" id="NF038214">
    <property type="entry name" value="IS21_help_AAA"/>
    <property type="match status" value="1"/>
</dbReference>
<sequence>MMMELQHQRLMALAGQLQLESLISAAPALSQQAVDQEWSYMDFLEHLLHEEKLARHQRKQAMYIRMAAFPAVKTFEEYGFTFATGAPQKQLQSLRSLSFIERNENIVLLGPSGVGKTHLAIAMGYEAVRAGIKVRFTTAADLLLQLSTAQRQGRYKTTLQRGVMAPRLLIIDEIGYLPFSQEEAKLFFQVIAKRYEKSAMILTSNLPFGQWDQTFAGDAALTSAMLDRILHHSHVVQIKGESYRLRQKRKAGVIGKRPICDVL</sequence>
<dbReference type="NCBIfam" id="NF006616">
    <property type="entry name" value="PRK09183.1"/>
    <property type="match status" value="1"/>
</dbReference>
<dbReference type="GO" id="GO:1990077">
    <property type="term" value="C:primosome complex"/>
    <property type="evidence" value="ECO:0007669"/>
    <property type="project" value="UniProtKB-KW"/>
</dbReference>
<evidence type="ECO:0000256" key="8">
    <source>
        <dbReference type="ARBA" id="ARBA00038338"/>
    </source>
</evidence>
<comment type="similarity">
    <text evidence="8">Belongs to the DnaC family.</text>
</comment>
<dbReference type="SMART" id="SM00382">
    <property type="entry name" value="AAA"/>
    <property type="match status" value="1"/>
</dbReference>
<evidence type="ECO:0000313" key="14">
    <source>
        <dbReference type="Proteomes" id="UP000271175"/>
    </source>
</evidence>
<keyword evidence="3" id="KW-0235">DNA replication</keyword>
<evidence type="ECO:0000256" key="7">
    <source>
        <dbReference type="ARBA" id="ARBA00023125"/>
    </source>
</evidence>
<dbReference type="GO" id="GO:0016787">
    <property type="term" value="F:hydrolase activity"/>
    <property type="evidence" value="ECO:0007669"/>
    <property type="project" value="UniProtKB-KW"/>
</dbReference>
<reference evidence="13 14" key="1">
    <citation type="submission" date="2018-10" db="EMBL/GenBank/DDBJ databases">
        <authorList>
            <consortium name="NARMS: The National Antimicrobial Resistance Monitoring System"/>
        </authorList>
    </citation>
    <scope>NUCLEOTIDE SEQUENCE [LARGE SCALE GENOMIC DNA]</scope>
    <source>
        <strain evidence="13 14">CVM N17EC0276</strain>
    </source>
</reference>
<dbReference type="PANTHER" id="PTHR30050:SF9">
    <property type="entry name" value="DNA REPLICATION PROTEIN DNAC"/>
    <property type="match status" value="1"/>
</dbReference>
<dbReference type="PANTHER" id="PTHR30050">
    <property type="entry name" value="CHROMOSOMAL REPLICATION INITIATOR PROTEIN DNAA"/>
    <property type="match status" value="1"/>
</dbReference>
<evidence type="ECO:0000256" key="9">
    <source>
        <dbReference type="ARBA" id="ARBA00044977"/>
    </source>
</evidence>
<gene>
    <name evidence="13" type="ORF">D9E49_26895</name>
</gene>